<evidence type="ECO:0000313" key="1">
    <source>
        <dbReference type="EMBL" id="KIM95121.1"/>
    </source>
</evidence>
<accession>A0A0C3GY48</accession>
<reference evidence="1 2" key="1">
    <citation type="submission" date="2014-04" db="EMBL/GenBank/DDBJ databases">
        <authorList>
            <consortium name="DOE Joint Genome Institute"/>
            <person name="Kuo A."/>
            <person name="Martino E."/>
            <person name="Perotto S."/>
            <person name="Kohler A."/>
            <person name="Nagy L.G."/>
            <person name="Floudas D."/>
            <person name="Copeland A."/>
            <person name="Barry K.W."/>
            <person name="Cichocki N."/>
            <person name="Veneault-Fourrey C."/>
            <person name="LaButti K."/>
            <person name="Lindquist E.A."/>
            <person name="Lipzen A."/>
            <person name="Lundell T."/>
            <person name="Morin E."/>
            <person name="Murat C."/>
            <person name="Sun H."/>
            <person name="Tunlid A."/>
            <person name="Henrissat B."/>
            <person name="Grigoriev I.V."/>
            <person name="Hibbett D.S."/>
            <person name="Martin F."/>
            <person name="Nordberg H.P."/>
            <person name="Cantor M.N."/>
            <person name="Hua S.X."/>
        </authorList>
    </citation>
    <scope>NUCLEOTIDE SEQUENCE [LARGE SCALE GENOMIC DNA]</scope>
    <source>
        <strain evidence="1 2">Zn</strain>
    </source>
</reference>
<dbReference type="EMBL" id="KN832888">
    <property type="protein sequence ID" value="KIM95121.1"/>
    <property type="molecule type" value="Genomic_DNA"/>
</dbReference>
<sequence length="290" mass="31141">MATASPASAVRALVDQSLVWGDVREGPGEPSFGGQFAVVSSAAIMCWQTSHRRSCPSLCSASSGPRARRMPSPFAEIKFPNRLLTDDAGPAICPLAVSNGSHLLDPEKVSYTRLPLPSAHSVRAAAANGDGRRLSGHNIFSSLRTTQNGRARNPTGAVAAAHTRMTDSISSSEQEPPSLPIPALLLNQSFTAQYRVTSGRIAVPEETAHLKSACTQLAADSKGTRPAPVLDRDQLNRAHWRSTAAMAAMWRVCVVSALGRGAATQELQCTRHIYDINQQQEKIPYRSLMY</sequence>
<dbReference type="HOGENOM" id="CLU_960084_0_0_1"/>
<name>A0A0C3GY48_OIDMZ</name>
<proteinExistence type="predicted"/>
<dbReference type="InParanoid" id="A0A0C3GY48"/>
<protein>
    <submittedName>
        <fullName evidence="1">Uncharacterized protein</fullName>
    </submittedName>
</protein>
<dbReference type="Proteomes" id="UP000054321">
    <property type="component" value="Unassembled WGS sequence"/>
</dbReference>
<keyword evidence="2" id="KW-1185">Reference proteome</keyword>
<reference evidence="2" key="2">
    <citation type="submission" date="2015-01" db="EMBL/GenBank/DDBJ databases">
        <title>Evolutionary Origins and Diversification of the Mycorrhizal Mutualists.</title>
        <authorList>
            <consortium name="DOE Joint Genome Institute"/>
            <consortium name="Mycorrhizal Genomics Consortium"/>
            <person name="Kohler A."/>
            <person name="Kuo A."/>
            <person name="Nagy L.G."/>
            <person name="Floudas D."/>
            <person name="Copeland A."/>
            <person name="Barry K.W."/>
            <person name="Cichocki N."/>
            <person name="Veneault-Fourrey C."/>
            <person name="LaButti K."/>
            <person name="Lindquist E.A."/>
            <person name="Lipzen A."/>
            <person name="Lundell T."/>
            <person name="Morin E."/>
            <person name="Murat C."/>
            <person name="Riley R."/>
            <person name="Ohm R."/>
            <person name="Sun H."/>
            <person name="Tunlid A."/>
            <person name="Henrissat B."/>
            <person name="Grigoriev I.V."/>
            <person name="Hibbett D.S."/>
            <person name="Martin F."/>
        </authorList>
    </citation>
    <scope>NUCLEOTIDE SEQUENCE [LARGE SCALE GENOMIC DNA]</scope>
    <source>
        <strain evidence="2">Zn</strain>
    </source>
</reference>
<evidence type="ECO:0000313" key="2">
    <source>
        <dbReference type="Proteomes" id="UP000054321"/>
    </source>
</evidence>
<dbReference type="AlphaFoldDB" id="A0A0C3GY48"/>
<gene>
    <name evidence="1" type="ORF">OIDMADRAFT_34526</name>
</gene>
<organism evidence="1 2">
    <name type="scientific">Oidiodendron maius (strain Zn)</name>
    <dbReference type="NCBI Taxonomy" id="913774"/>
    <lineage>
        <taxon>Eukaryota</taxon>
        <taxon>Fungi</taxon>
        <taxon>Dikarya</taxon>
        <taxon>Ascomycota</taxon>
        <taxon>Pezizomycotina</taxon>
        <taxon>Leotiomycetes</taxon>
        <taxon>Leotiomycetes incertae sedis</taxon>
        <taxon>Myxotrichaceae</taxon>
        <taxon>Oidiodendron</taxon>
    </lineage>
</organism>